<evidence type="ECO:0000313" key="2">
    <source>
        <dbReference type="EMBL" id="PJJ55866.1"/>
    </source>
</evidence>
<feature type="region of interest" description="Disordered" evidence="1">
    <location>
        <begin position="88"/>
        <end position="108"/>
    </location>
</feature>
<feature type="compositionally biased region" description="Low complexity" evidence="1">
    <location>
        <begin position="88"/>
        <end position="101"/>
    </location>
</feature>
<keyword evidence="3" id="KW-1185">Reference proteome</keyword>
<reference evidence="2 3" key="1">
    <citation type="submission" date="2017-11" db="EMBL/GenBank/DDBJ databases">
        <title>Genomic Encyclopedia of Archaeal and Bacterial Type Strains, Phase II (KMG-II): From Individual Species to Whole Genera.</title>
        <authorList>
            <person name="Goeker M."/>
        </authorList>
    </citation>
    <scope>NUCLEOTIDE SEQUENCE [LARGE SCALE GENOMIC DNA]</scope>
    <source>
        <strain evidence="2 3">DSM 27763</strain>
    </source>
</reference>
<evidence type="ECO:0000313" key="3">
    <source>
        <dbReference type="Proteomes" id="UP000230842"/>
    </source>
</evidence>
<gene>
    <name evidence="2" type="ORF">CLV56_0065</name>
</gene>
<protein>
    <submittedName>
        <fullName evidence="2">Uncharacterized protein</fullName>
    </submittedName>
</protein>
<accession>A0A2M9BD39</accession>
<organism evidence="2 3">
    <name type="scientific">Mumia flava</name>
    <dbReference type="NCBI Taxonomy" id="1348852"/>
    <lineage>
        <taxon>Bacteria</taxon>
        <taxon>Bacillati</taxon>
        <taxon>Actinomycetota</taxon>
        <taxon>Actinomycetes</taxon>
        <taxon>Propionibacteriales</taxon>
        <taxon>Nocardioidaceae</taxon>
        <taxon>Mumia</taxon>
    </lineage>
</organism>
<dbReference type="Pfam" id="PF19664">
    <property type="entry name" value="DUF6167"/>
    <property type="match status" value="1"/>
</dbReference>
<comment type="caution">
    <text evidence="2">The sequence shown here is derived from an EMBL/GenBank/DDBJ whole genome shotgun (WGS) entry which is preliminary data.</text>
</comment>
<dbReference type="EMBL" id="PGEZ01000001">
    <property type="protein sequence ID" value="PJJ55866.1"/>
    <property type="molecule type" value="Genomic_DNA"/>
</dbReference>
<sequence length="108" mass="11094">MLWFVAGTTAGVYGTVKARRLATRLTPTGLADQLAAVQLGASAFLAEMRVGMADRQLQIAERLGIDPADLRSVDVAAAAADRLAAPPSPAALDAARPALPATPGNDTR</sequence>
<proteinExistence type="predicted"/>
<dbReference type="AlphaFoldDB" id="A0A2M9BD39"/>
<name>A0A2M9BD39_9ACTN</name>
<dbReference type="InterPro" id="IPR046165">
    <property type="entry name" value="DUF6167"/>
</dbReference>
<evidence type="ECO:0000256" key="1">
    <source>
        <dbReference type="SAM" id="MobiDB-lite"/>
    </source>
</evidence>
<dbReference type="Proteomes" id="UP000230842">
    <property type="component" value="Unassembled WGS sequence"/>
</dbReference>